<accession>A0A023B3D9</accession>
<dbReference type="OrthoDB" id="1875589at2759"/>
<organism evidence="5 6">
    <name type="scientific">Gregarina niphandrodes</name>
    <name type="common">Septate eugregarine</name>
    <dbReference type="NCBI Taxonomy" id="110365"/>
    <lineage>
        <taxon>Eukaryota</taxon>
        <taxon>Sar</taxon>
        <taxon>Alveolata</taxon>
        <taxon>Apicomplexa</taxon>
        <taxon>Conoidasida</taxon>
        <taxon>Gregarinasina</taxon>
        <taxon>Eugregarinorida</taxon>
        <taxon>Gregarinidae</taxon>
        <taxon>Gregarina</taxon>
    </lineage>
</organism>
<dbReference type="VEuPathDB" id="CryptoDB:GNI_113200"/>
<dbReference type="GeneID" id="22913981"/>
<dbReference type="Proteomes" id="UP000019763">
    <property type="component" value="Unassembled WGS sequence"/>
</dbReference>
<sequence>MALFKNFVEPGRLAIGRYGCVTDKAVIVVDIVDLNRVVVVVPAASKRVLIPIKRLQMTDYKVELARGASVEDVEAALKDNDIVSEWKKTSWGKRTTAFYAKRALTDLERFKVVRAQKYVDTQI</sequence>
<evidence type="ECO:0000259" key="4">
    <source>
        <dbReference type="Pfam" id="PF01929"/>
    </source>
</evidence>
<protein>
    <submittedName>
        <fullName evidence="5">60S ribosomal protein L14</fullName>
    </submittedName>
</protein>
<dbReference type="OMA" id="TWIGYAR"/>
<dbReference type="RefSeq" id="XP_011131561.1">
    <property type="nucleotide sequence ID" value="XM_011133259.1"/>
</dbReference>
<comment type="similarity">
    <text evidence="1">Belongs to the eukaryotic ribosomal protein eL14 family.</text>
</comment>
<evidence type="ECO:0000256" key="3">
    <source>
        <dbReference type="ARBA" id="ARBA00023274"/>
    </source>
</evidence>
<dbReference type="GO" id="GO:0022625">
    <property type="term" value="C:cytosolic large ribosomal subunit"/>
    <property type="evidence" value="ECO:0007669"/>
    <property type="project" value="TreeGrafter"/>
</dbReference>
<dbReference type="PANTHER" id="PTHR11127">
    <property type="entry name" value="60S RIBOSOMAL PROTEIN L14"/>
    <property type="match status" value="1"/>
</dbReference>
<dbReference type="InterPro" id="IPR002784">
    <property type="entry name" value="Ribosomal_eL14_dom"/>
</dbReference>
<evidence type="ECO:0000256" key="1">
    <source>
        <dbReference type="ARBA" id="ARBA00006592"/>
    </source>
</evidence>
<comment type="caution">
    <text evidence="5">The sequence shown here is derived from an EMBL/GenBank/DDBJ whole genome shotgun (WGS) entry which is preliminary data.</text>
</comment>
<proteinExistence type="inferred from homology"/>
<dbReference type="GO" id="GO:0042273">
    <property type="term" value="P:ribosomal large subunit biogenesis"/>
    <property type="evidence" value="ECO:0007669"/>
    <property type="project" value="TreeGrafter"/>
</dbReference>
<dbReference type="GO" id="GO:0006412">
    <property type="term" value="P:translation"/>
    <property type="evidence" value="ECO:0007669"/>
    <property type="project" value="InterPro"/>
</dbReference>
<keyword evidence="6" id="KW-1185">Reference proteome</keyword>
<evidence type="ECO:0000313" key="6">
    <source>
        <dbReference type="Proteomes" id="UP000019763"/>
    </source>
</evidence>
<dbReference type="Pfam" id="PF01929">
    <property type="entry name" value="Ribosomal_L14e"/>
    <property type="match status" value="1"/>
</dbReference>
<dbReference type="GO" id="GO:0003723">
    <property type="term" value="F:RNA binding"/>
    <property type="evidence" value="ECO:0007669"/>
    <property type="project" value="InterPro"/>
</dbReference>
<dbReference type="InterPro" id="IPR039660">
    <property type="entry name" value="Ribosomal_eL14"/>
</dbReference>
<dbReference type="EMBL" id="AFNH02000847">
    <property type="protein sequence ID" value="EZG55421.1"/>
    <property type="molecule type" value="Genomic_DNA"/>
</dbReference>
<dbReference type="GO" id="GO:0003735">
    <property type="term" value="F:structural constituent of ribosome"/>
    <property type="evidence" value="ECO:0007669"/>
    <property type="project" value="InterPro"/>
</dbReference>
<dbReference type="InterPro" id="IPR014722">
    <property type="entry name" value="Rib_uL2_dom2"/>
</dbReference>
<keyword evidence="3" id="KW-0687">Ribonucleoprotein</keyword>
<name>A0A023B3D9_GRENI</name>
<dbReference type="PANTHER" id="PTHR11127:SF2">
    <property type="entry name" value="LARGE RIBOSOMAL SUBUNIT PROTEIN EL14"/>
    <property type="match status" value="1"/>
</dbReference>
<keyword evidence="2 5" id="KW-0689">Ribosomal protein</keyword>
<feature type="domain" description="Large ribosomal subunit protein eL14" evidence="4">
    <location>
        <begin position="47"/>
        <end position="117"/>
    </location>
</feature>
<dbReference type="InterPro" id="IPR008991">
    <property type="entry name" value="Translation_prot_SH3-like_sf"/>
</dbReference>
<dbReference type="CDD" id="cd23702">
    <property type="entry name" value="eL14"/>
    <property type="match status" value="1"/>
</dbReference>
<reference evidence="5" key="1">
    <citation type="submission" date="2013-12" db="EMBL/GenBank/DDBJ databases">
        <authorList>
            <person name="Omoto C.K."/>
            <person name="Sibley D."/>
            <person name="Venepally P."/>
            <person name="Hadjithomas M."/>
            <person name="Karamycheva S."/>
            <person name="Brunk B."/>
            <person name="Roos D."/>
            <person name="Caler E."/>
            <person name="Lorenzi H."/>
        </authorList>
    </citation>
    <scope>NUCLEOTIDE SEQUENCE</scope>
</reference>
<gene>
    <name evidence="5" type="ORF">GNI_113200</name>
</gene>
<evidence type="ECO:0000313" key="5">
    <source>
        <dbReference type="EMBL" id="EZG55421.1"/>
    </source>
</evidence>
<dbReference type="SUPFAM" id="SSF50104">
    <property type="entry name" value="Translation proteins SH3-like domain"/>
    <property type="match status" value="1"/>
</dbReference>
<dbReference type="eggNOG" id="KOG3421">
    <property type="taxonomic scope" value="Eukaryota"/>
</dbReference>
<evidence type="ECO:0000256" key="2">
    <source>
        <dbReference type="ARBA" id="ARBA00022980"/>
    </source>
</evidence>
<dbReference type="Gene3D" id="2.30.30.30">
    <property type="match status" value="1"/>
</dbReference>
<dbReference type="AlphaFoldDB" id="A0A023B3D9"/>